<comment type="caution">
    <text evidence="3">The sequence shown here is derived from an EMBL/GenBank/DDBJ whole genome shotgun (WGS) entry which is preliminary data.</text>
</comment>
<dbReference type="InterPro" id="IPR043906">
    <property type="entry name" value="Gfo/Idh/MocA_OxRdtase_bact_C"/>
</dbReference>
<dbReference type="SUPFAM" id="SSF55347">
    <property type="entry name" value="Glyceraldehyde-3-phosphate dehydrogenase-like, C-terminal domain"/>
    <property type="match status" value="1"/>
</dbReference>
<organism evidence="3 4">
    <name type="scientific">Luteolibacter rhizosphaerae</name>
    <dbReference type="NCBI Taxonomy" id="2989719"/>
    <lineage>
        <taxon>Bacteria</taxon>
        <taxon>Pseudomonadati</taxon>
        <taxon>Verrucomicrobiota</taxon>
        <taxon>Verrucomicrobiia</taxon>
        <taxon>Verrucomicrobiales</taxon>
        <taxon>Verrucomicrobiaceae</taxon>
        <taxon>Luteolibacter</taxon>
    </lineage>
</organism>
<dbReference type="Gene3D" id="3.40.50.720">
    <property type="entry name" value="NAD(P)-binding Rossmann-like Domain"/>
    <property type="match status" value="1"/>
</dbReference>
<dbReference type="Pfam" id="PF19051">
    <property type="entry name" value="GFO_IDH_MocA_C2"/>
    <property type="match status" value="1"/>
</dbReference>
<dbReference type="PANTHER" id="PTHR43818:SF5">
    <property type="entry name" value="OXIDOREDUCTASE FAMILY PROTEIN"/>
    <property type="match status" value="1"/>
</dbReference>
<reference evidence="3" key="1">
    <citation type="submission" date="2022-10" db="EMBL/GenBank/DDBJ databases">
        <title>Luteolibacter sp. GHJ8, whole genome shotgun sequencing project.</title>
        <authorList>
            <person name="Zhao G."/>
            <person name="Shen L."/>
        </authorList>
    </citation>
    <scope>NUCLEOTIDE SEQUENCE</scope>
    <source>
        <strain evidence="3">GHJ8</strain>
    </source>
</reference>
<accession>A0ABT3FYW2</accession>
<feature type="domain" description="Gfo/Idh/MocA-like oxidoreductase bacterial type C-terminal" evidence="2">
    <location>
        <begin position="193"/>
        <end position="409"/>
    </location>
</feature>
<dbReference type="Proteomes" id="UP001165653">
    <property type="component" value="Unassembled WGS sequence"/>
</dbReference>
<dbReference type="RefSeq" id="WP_264511578.1">
    <property type="nucleotide sequence ID" value="NZ_JAPDDR010000002.1"/>
</dbReference>
<evidence type="ECO:0000313" key="4">
    <source>
        <dbReference type="Proteomes" id="UP001165653"/>
    </source>
</evidence>
<name>A0ABT3FYW2_9BACT</name>
<protein>
    <submittedName>
        <fullName evidence="3">Gfo/Idh/MocA family oxidoreductase</fullName>
    </submittedName>
</protein>
<dbReference type="Pfam" id="PF01408">
    <property type="entry name" value="GFO_IDH_MocA"/>
    <property type="match status" value="1"/>
</dbReference>
<proteinExistence type="predicted"/>
<evidence type="ECO:0000259" key="2">
    <source>
        <dbReference type="Pfam" id="PF19051"/>
    </source>
</evidence>
<dbReference type="InterPro" id="IPR050463">
    <property type="entry name" value="Gfo/Idh/MocA_oxidrdct_glycsds"/>
</dbReference>
<dbReference type="Gene3D" id="3.30.360.10">
    <property type="entry name" value="Dihydrodipicolinate Reductase, domain 2"/>
    <property type="match status" value="1"/>
</dbReference>
<dbReference type="PANTHER" id="PTHR43818">
    <property type="entry name" value="BCDNA.GH03377"/>
    <property type="match status" value="1"/>
</dbReference>
<sequence>MNRRRFLHASTLAGTWSLLAPHALSQGANGDLRVAVIGLNSRGMAHVDGILKAKGARLVALCDCDSKVLARAKEKAEKGGTKLETYEDYRKLCESKEIDAVCIATPNHTHAVIGVTAAAHGKHVYVEKPVSHNVWEGRMLAEAQKKHGVMIQHGFQRRSETCWAEAFEWLGSGELGKLKLARGFCYKPRPAIGKVDAPKKAPSEVNYDLWCGPREMAEVKRKQFHYDWHWQLAYGNGDLGNQGPHQLDVCRWALGDPAILPPVVLSAGDRFLHKDDGDCANTQVVFLGYDPAPIIFEVRGLPKKDGDYKSGMDDYKGQGMGNVIEYEGGWLAGGHSAGCTIFDRDGKELKKFKGGRSHFQNWIDSIHAGKQDATLSVESGHLSSALAHIGNISWALGEKTPAAKVREAFEDPRAADAIERMEVHLRANGVDIEKEGIRLGKVLTREGSKESFTGANAEAANALLKGSYRKDFEIVV</sequence>
<evidence type="ECO:0000259" key="1">
    <source>
        <dbReference type="Pfam" id="PF01408"/>
    </source>
</evidence>
<evidence type="ECO:0000313" key="3">
    <source>
        <dbReference type="EMBL" id="MCW1912793.1"/>
    </source>
</evidence>
<dbReference type="SUPFAM" id="SSF51735">
    <property type="entry name" value="NAD(P)-binding Rossmann-fold domains"/>
    <property type="match status" value="1"/>
</dbReference>
<dbReference type="InterPro" id="IPR000683">
    <property type="entry name" value="Gfo/Idh/MocA-like_OxRdtase_N"/>
</dbReference>
<dbReference type="EMBL" id="JAPDDR010000002">
    <property type="protein sequence ID" value="MCW1912793.1"/>
    <property type="molecule type" value="Genomic_DNA"/>
</dbReference>
<gene>
    <name evidence="3" type="ORF">OJ996_04365</name>
</gene>
<keyword evidence="4" id="KW-1185">Reference proteome</keyword>
<feature type="domain" description="Gfo/Idh/MocA-like oxidoreductase N-terminal" evidence="1">
    <location>
        <begin position="32"/>
        <end position="155"/>
    </location>
</feature>
<dbReference type="InterPro" id="IPR036291">
    <property type="entry name" value="NAD(P)-bd_dom_sf"/>
</dbReference>